<dbReference type="NCBIfam" id="TIGR02937">
    <property type="entry name" value="sigma70-ECF"/>
    <property type="match status" value="1"/>
</dbReference>
<dbReference type="InterPro" id="IPR014284">
    <property type="entry name" value="RNA_pol_sigma-70_dom"/>
</dbReference>
<proteinExistence type="inferred from homology"/>
<dbReference type="InterPro" id="IPR013324">
    <property type="entry name" value="RNA_pol_sigma_r3/r4-like"/>
</dbReference>
<evidence type="ECO:0000256" key="5">
    <source>
        <dbReference type="SAM" id="Coils"/>
    </source>
</evidence>
<dbReference type="Pfam" id="PF00675">
    <property type="entry name" value="Peptidase_M16"/>
    <property type="match status" value="1"/>
</dbReference>
<dbReference type="InterPro" id="IPR013249">
    <property type="entry name" value="RNA_pol_sigma70_r4_t2"/>
</dbReference>
<dbReference type="Gene3D" id="3.30.830.10">
    <property type="entry name" value="Metalloenzyme, LuxS/M16 peptidase-like"/>
    <property type="match status" value="1"/>
</dbReference>
<accession>L0DKF5</accession>
<dbReference type="PANTHER" id="PTHR43133">
    <property type="entry name" value="RNA POLYMERASE ECF-TYPE SIGMA FACTO"/>
    <property type="match status" value="1"/>
</dbReference>
<dbReference type="Pfam" id="PF05193">
    <property type="entry name" value="Peptidase_M16_C"/>
    <property type="match status" value="1"/>
</dbReference>
<dbReference type="eggNOG" id="COG0612">
    <property type="taxonomic scope" value="Bacteria"/>
</dbReference>
<feature type="region of interest" description="Disordered" evidence="6">
    <location>
        <begin position="291"/>
        <end position="318"/>
    </location>
</feature>
<name>L0DKF5_SINAD</name>
<dbReference type="GO" id="GO:0006352">
    <property type="term" value="P:DNA-templated transcription initiation"/>
    <property type="evidence" value="ECO:0007669"/>
    <property type="project" value="InterPro"/>
</dbReference>
<dbReference type="InterPro" id="IPR036388">
    <property type="entry name" value="WH-like_DNA-bd_sf"/>
</dbReference>
<dbReference type="InterPro" id="IPR039425">
    <property type="entry name" value="RNA_pol_sigma-70-like"/>
</dbReference>
<evidence type="ECO:0000313" key="12">
    <source>
        <dbReference type="Proteomes" id="UP000010798"/>
    </source>
</evidence>
<sequence length="733" mass="79471">MANAPLPQPRPLLRRLLENGTLIGLSDAELVDRYAATRDQETFAFLVTRHAPMVMAVCRGLLGTTADAEDAFQATFLVLLRRIGTFPVGPSLSGWLYRVARRVSRQAHRSEARRRRRELAFQPREAERECEFERSELLSLIRDEIELLPERYRAPIVLCDLGGMSREEAAALLRCPAGTVGGRLARARQRLRDRLVRRGLAPSLTALAATLAADTASAVPADLIHRTIGTATRLEAGRASLVGAISAEVAALMEGVKYPMLHAHWKSATAALLTVAVTSAWAFVRHAPIQPPSPPAHTTQALASKAPEAAKQPDATQVREPNVERFQLANGLKVIFQPIAEADQVALVVLYSVGENHDPAGRSGLGHMVEHLYLTAAAGDEKARTVEGVASRYPTGSNGQTGDRYTVLATTFPAKNLEAELKDAADRMSDLKITAADLDRERSRLLEEVANIFERSPALAALNHARELARPAPAGGRGGGLPEHVRAITVEEVTTHWRRYYKPRNAIIALAGAIDPKMASRAIKDHFAELPTGEAPPTPRKFGPLKPGATRELAIATFRSANEPIACLAYLAPRPGSELYAPFLVLISRLWAGMDKLGAGPAFPFPVYFTPLDDGTIVAVSAPAPHGETATQAFTRLEAFVAQTLGPELADRDLTAARAQLGPFLGLANVPTSMLARNPYGVAFSLGRREQLGLNSTQLDRELESVTDRDLRRAIDMVFSPKRHTAAFISPTK</sequence>
<dbReference type="OrthoDB" id="291047at2"/>
<dbReference type="GO" id="GO:0016987">
    <property type="term" value="F:sigma factor activity"/>
    <property type="evidence" value="ECO:0007669"/>
    <property type="project" value="UniProtKB-KW"/>
</dbReference>
<dbReference type="Gene3D" id="1.10.10.10">
    <property type="entry name" value="Winged helix-like DNA-binding domain superfamily/Winged helix DNA-binding domain"/>
    <property type="match status" value="1"/>
</dbReference>
<evidence type="ECO:0000259" key="10">
    <source>
        <dbReference type="Pfam" id="PF08281"/>
    </source>
</evidence>
<dbReference type="InterPro" id="IPR011249">
    <property type="entry name" value="Metalloenz_LuxS/M16"/>
</dbReference>
<dbReference type="Proteomes" id="UP000010798">
    <property type="component" value="Chromosome"/>
</dbReference>
<dbReference type="HOGENOM" id="CLU_378078_0_0_0"/>
<feature type="coiled-coil region" evidence="5">
    <location>
        <begin position="414"/>
        <end position="455"/>
    </location>
</feature>
<gene>
    <name evidence="11" type="ordered locus">Sinac_4986</name>
</gene>
<dbReference type="AlphaFoldDB" id="L0DKF5"/>
<dbReference type="InterPro" id="IPR007627">
    <property type="entry name" value="RNA_pol_sigma70_r2"/>
</dbReference>
<keyword evidence="12" id="KW-1185">Reference proteome</keyword>
<keyword evidence="2" id="KW-0805">Transcription regulation</keyword>
<dbReference type="eggNOG" id="COG1595">
    <property type="taxonomic scope" value="Bacteria"/>
</dbReference>
<organism evidence="11 12">
    <name type="scientific">Singulisphaera acidiphila (strain ATCC BAA-1392 / DSM 18658 / VKM B-2454 / MOB10)</name>
    <dbReference type="NCBI Taxonomy" id="886293"/>
    <lineage>
        <taxon>Bacteria</taxon>
        <taxon>Pseudomonadati</taxon>
        <taxon>Planctomycetota</taxon>
        <taxon>Planctomycetia</taxon>
        <taxon>Isosphaerales</taxon>
        <taxon>Isosphaeraceae</taxon>
        <taxon>Singulisphaera</taxon>
    </lineage>
</organism>
<feature type="domain" description="Peptidase M16 C-terminal" evidence="9">
    <location>
        <begin position="488"/>
        <end position="586"/>
    </location>
</feature>
<keyword evidence="4" id="KW-0804">Transcription</keyword>
<evidence type="ECO:0000256" key="3">
    <source>
        <dbReference type="ARBA" id="ARBA00023082"/>
    </source>
</evidence>
<dbReference type="RefSeq" id="WP_015248249.1">
    <property type="nucleotide sequence ID" value="NC_019892.1"/>
</dbReference>
<dbReference type="InterPro" id="IPR013325">
    <property type="entry name" value="RNA_pol_sigma_r2"/>
</dbReference>
<keyword evidence="5" id="KW-0175">Coiled coil</keyword>
<dbReference type="Gene3D" id="1.10.1740.10">
    <property type="match status" value="1"/>
</dbReference>
<dbReference type="GO" id="GO:0003677">
    <property type="term" value="F:DNA binding"/>
    <property type="evidence" value="ECO:0007669"/>
    <property type="project" value="InterPro"/>
</dbReference>
<dbReference type="SUPFAM" id="SSF63411">
    <property type="entry name" value="LuxS/MPP-like metallohydrolase"/>
    <property type="match status" value="2"/>
</dbReference>
<dbReference type="GO" id="GO:0046872">
    <property type="term" value="F:metal ion binding"/>
    <property type="evidence" value="ECO:0007669"/>
    <property type="project" value="InterPro"/>
</dbReference>
<evidence type="ECO:0000259" key="9">
    <source>
        <dbReference type="Pfam" id="PF05193"/>
    </source>
</evidence>
<dbReference type="InterPro" id="IPR011765">
    <property type="entry name" value="Pept_M16_N"/>
</dbReference>
<dbReference type="SUPFAM" id="SSF88659">
    <property type="entry name" value="Sigma3 and sigma4 domains of RNA polymerase sigma factors"/>
    <property type="match status" value="1"/>
</dbReference>
<dbReference type="Pfam" id="PF08281">
    <property type="entry name" value="Sigma70_r4_2"/>
    <property type="match status" value="1"/>
</dbReference>
<evidence type="ECO:0000256" key="4">
    <source>
        <dbReference type="ARBA" id="ARBA00023163"/>
    </source>
</evidence>
<dbReference type="InterPro" id="IPR007863">
    <property type="entry name" value="Peptidase_M16_C"/>
</dbReference>
<feature type="domain" description="Peptidase M16 N-terminal" evidence="7">
    <location>
        <begin position="338"/>
        <end position="456"/>
    </location>
</feature>
<evidence type="ECO:0000259" key="8">
    <source>
        <dbReference type="Pfam" id="PF04542"/>
    </source>
</evidence>
<dbReference type="SUPFAM" id="SSF88946">
    <property type="entry name" value="Sigma2 domain of RNA polymerase sigma factors"/>
    <property type="match status" value="1"/>
</dbReference>
<dbReference type="STRING" id="886293.Sinac_4986"/>
<dbReference type="KEGG" id="saci:Sinac_4986"/>
<feature type="domain" description="RNA polymerase sigma factor 70 region 4 type 2" evidence="10">
    <location>
        <begin position="140"/>
        <end position="191"/>
    </location>
</feature>
<evidence type="ECO:0000259" key="7">
    <source>
        <dbReference type="Pfam" id="PF00675"/>
    </source>
</evidence>
<evidence type="ECO:0000256" key="2">
    <source>
        <dbReference type="ARBA" id="ARBA00023015"/>
    </source>
</evidence>
<dbReference type="EMBL" id="CP003364">
    <property type="protein sequence ID" value="AGA29141.1"/>
    <property type="molecule type" value="Genomic_DNA"/>
</dbReference>
<evidence type="ECO:0000256" key="1">
    <source>
        <dbReference type="ARBA" id="ARBA00010641"/>
    </source>
</evidence>
<evidence type="ECO:0000313" key="11">
    <source>
        <dbReference type="EMBL" id="AGA29141.1"/>
    </source>
</evidence>
<protein>
    <submittedName>
        <fullName evidence="11">RNA polymerase sigma factor, sigma-70 family</fullName>
    </submittedName>
</protein>
<dbReference type="PANTHER" id="PTHR43133:SF51">
    <property type="entry name" value="RNA POLYMERASE SIGMA FACTOR"/>
    <property type="match status" value="1"/>
</dbReference>
<evidence type="ECO:0000256" key="6">
    <source>
        <dbReference type="SAM" id="MobiDB-lite"/>
    </source>
</evidence>
<comment type="similarity">
    <text evidence="1">Belongs to the sigma-70 factor family. ECF subfamily.</text>
</comment>
<feature type="domain" description="RNA polymerase sigma-70 region 2" evidence="8">
    <location>
        <begin position="46"/>
        <end position="114"/>
    </location>
</feature>
<dbReference type="Pfam" id="PF04542">
    <property type="entry name" value="Sigma70_r2"/>
    <property type="match status" value="1"/>
</dbReference>
<keyword evidence="3" id="KW-0731">Sigma factor</keyword>
<reference evidence="11 12" key="1">
    <citation type="submission" date="2012-02" db="EMBL/GenBank/DDBJ databases">
        <title>Complete sequence of chromosome of Singulisphaera acidiphila DSM 18658.</title>
        <authorList>
            <consortium name="US DOE Joint Genome Institute (JGI-PGF)"/>
            <person name="Lucas S."/>
            <person name="Copeland A."/>
            <person name="Lapidus A."/>
            <person name="Glavina del Rio T."/>
            <person name="Dalin E."/>
            <person name="Tice H."/>
            <person name="Bruce D."/>
            <person name="Goodwin L."/>
            <person name="Pitluck S."/>
            <person name="Peters L."/>
            <person name="Ovchinnikova G."/>
            <person name="Chertkov O."/>
            <person name="Kyrpides N."/>
            <person name="Mavromatis K."/>
            <person name="Ivanova N."/>
            <person name="Brettin T."/>
            <person name="Detter J.C."/>
            <person name="Han C."/>
            <person name="Larimer F."/>
            <person name="Land M."/>
            <person name="Hauser L."/>
            <person name="Markowitz V."/>
            <person name="Cheng J.-F."/>
            <person name="Hugenholtz P."/>
            <person name="Woyke T."/>
            <person name="Wu D."/>
            <person name="Tindall B."/>
            <person name="Pomrenke H."/>
            <person name="Brambilla E."/>
            <person name="Klenk H.-P."/>
            <person name="Eisen J.A."/>
        </authorList>
    </citation>
    <scope>NUCLEOTIDE SEQUENCE [LARGE SCALE GENOMIC DNA]</scope>
    <source>
        <strain evidence="12">ATCC BAA-1392 / DSM 18658 / VKM B-2454 / MOB10</strain>
    </source>
</reference>